<dbReference type="EMBL" id="KV441549">
    <property type="protein sequence ID" value="OAG09423.1"/>
    <property type="molecule type" value="Genomic_DNA"/>
</dbReference>
<evidence type="ECO:0000256" key="4">
    <source>
        <dbReference type="PROSITE-ProRule" id="PRU00175"/>
    </source>
</evidence>
<evidence type="ECO:0000259" key="6">
    <source>
        <dbReference type="PROSITE" id="PS50089"/>
    </source>
</evidence>
<dbReference type="PROSITE" id="PS00518">
    <property type="entry name" value="ZF_RING_1"/>
    <property type="match status" value="1"/>
</dbReference>
<keyword evidence="2 4" id="KW-0863">Zinc-finger</keyword>
<dbReference type="PANTHER" id="PTHR47094:SF1">
    <property type="entry name" value="RING-TYPE E3 UBIQUITIN TRANSFERASE"/>
    <property type="match status" value="1"/>
</dbReference>
<gene>
    <name evidence="7" type="ORF">CC84DRAFT_1082022</name>
</gene>
<dbReference type="UniPathway" id="UPA00143"/>
<reference evidence="7 8" key="1">
    <citation type="submission" date="2016-05" db="EMBL/GenBank/DDBJ databases">
        <title>Comparative analysis of secretome profiles of manganese(II)-oxidizing ascomycete fungi.</title>
        <authorList>
            <consortium name="DOE Joint Genome Institute"/>
            <person name="Zeiner C.A."/>
            <person name="Purvine S.O."/>
            <person name="Zink E.M."/>
            <person name="Wu S."/>
            <person name="Pasa-Tolic L."/>
            <person name="Chaput D.L."/>
            <person name="Haridas S."/>
            <person name="Grigoriev I.V."/>
            <person name="Santelli C.M."/>
            <person name="Hansel C.M."/>
        </authorList>
    </citation>
    <scope>NUCLEOTIDE SEQUENCE [LARGE SCALE GENOMIC DNA]</scope>
    <source>
        <strain evidence="7 8">AP3s5-JAC2a</strain>
    </source>
</reference>
<dbReference type="InterPro" id="IPR013083">
    <property type="entry name" value="Znf_RING/FYVE/PHD"/>
</dbReference>
<evidence type="ECO:0000313" key="8">
    <source>
        <dbReference type="Proteomes" id="UP000077069"/>
    </source>
</evidence>
<dbReference type="SUPFAM" id="SSF57850">
    <property type="entry name" value="RING/U-box"/>
    <property type="match status" value="1"/>
</dbReference>
<feature type="compositionally biased region" description="Polar residues" evidence="5">
    <location>
        <begin position="304"/>
        <end position="314"/>
    </location>
</feature>
<keyword evidence="1" id="KW-0479">Metal-binding</keyword>
<dbReference type="GO" id="GO:0016567">
    <property type="term" value="P:protein ubiquitination"/>
    <property type="evidence" value="ECO:0007669"/>
    <property type="project" value="UniProtKB-UniPathway"/>
</dbReference>
<dbReference type="GO" id="GO:0006511">
    <property type="term" value="P:ubiquitin-dependent protein catabolic process"/>
    <property type="evidence" value="ECO:0007669"/>
    <property type="project" value="TreeGrafter"/>
</dbReference>
<dbReference type="STRING" id="1460663.A0A177CPH2"/>
<dbReference type="InterPro" id="IPR001841">
    <property type="entry name" value="Znf_RING"/>
</dbReference>
<dbReference type="InterPro" id="IPR017907">
    <property type="entry name" value="Znf_RING_CS"/>
</dbReference>
<dbReference type="GO" id="GO:0008270">
    <property type="term" value="F:zinc ion binding"/>
    <property type="evidence" value="ECO:0007669"/>
    <property type="project" value="UniProtKB-KW"/>
</dbReference>
<dbReference type="GO" id="GO:0140082">
    <property type="term" value="F:SUMO-ubiquitin ligase activity"/>
    <property type="evidence" value="ECO:0007669"/>
    <property type="project" value="TreeGrafter"/>
</dbReference>
<dbReference type="PANTHER" id="PTHR47094">
    <property type="entry name" value="ELFLESS, ISOFORM B"/>
    <property type="match status" value="1"/>
</dbReference>
<dbReference type="Pfam" id="PF13920">
    <property type="entry name" value="zf-C3HC4_3"/>
    <property type="match status" value="1"/>
</dbReference>
<keyword evidence="8" id="KW-1185">Reference proteome</keyword>
<dbReference type="GO" id="GO:0033768">
    <property type="term" value="C:SUMO-targeted ubiquitin ligase complex"/>
    <property type="evidence" value="ECO:0007669"/>
    <property type="project" value="TreeGrafter"/>
</dbReference>
<dbReference type="GeneID" id="28757447"/>
<dbReference type="InParanoid" id="A0A177CPH2"/>
<feature type="region of interest" description="Disordered" evidence="5">
    <location>
        <begin position="111"/>
        <end position="181"/>
    </location>
</feature>
<keyword evidence="3" id="KW-0862">Zinc</keyword>
<name>A0A177CPH2_9PLEO</name>
<dbReference type="OrthoDB" id="6270329at2759"/>
<feature type="compositionally biased region" description="Acidic residues" evidence="5">
    <location>
        <begin position="13"/>
        <end position="22"/>
    </location>
</feature>
<dbReference type="RefSeq" id="XP_018039788.1">
    <property type="nucleotide sequence ID" value="XM_018173961.1"/>
</dbReference>
<dbReference type="InterPro" id="IPR049627">
    <property type="entry name" value="SLX8"/>
</dbReference>
<organism evidence="7 8">
    <name type="scientific">Paraphaeosphaeria sporulosa</name>
    <dbReference type="NCBI Taxonomy" id="1460663"/>
    <lineage>
        <taxon>Eukaryota</taxon>
        <taxon>Fungi</taxon>
        <taxon>Dikarya</taxon>
        <taxon>Ascomycota</taxon>
        <taxon>Pezizomycotina</taxon>
        <taxon>Dothideomycetes</taxon>
        <taxon>Pleosporomycetidae</taxon>
        <taxon>Pleosporales</taxon>
        <taxon>Massarineae</taxon>
        <taxon>Didymosphaeriaceae</taxon>
        <taxon>Paraphaeosphaeria</taxon>
    </lineage>
</organism>
<accession>A0A177CPH2</accession>
<feature type="domain" description="RING-type" evidence="6">
    <location>
        <begin position="223"/>
        <end position="272"/>
    </location>
</feature>
<protein>
    <recommendedName>
        <fullName evidence="6">RING-type domain-containing protein</fullName>
    </recommendedName>
</protein>
<feature type="region of interest" description="Disordered" evidence="5">
    <location>
        <begin position="42"/>
        <end position="99"/>
    </location>
</feature>
<dbReference type="PROSITE" id="PS50089">
    <property type="entry name" value="ZF_RING_2"/>
    <property type="match status" value="1"/>
</dbReference>
<sequence>MSSASSFHLPPHDDDDDDDDPEQVPPACPFLHRANNISAAHAQGHPSWHFPAAHRSDVAPPSFAIGSTYNPDRDESAYSFDNAYHAAPSPPAPSFLDNILNPVENAFGRSFGEGGMSSSRGPGRSGRLSNGYVDLTDSPDVTTTSRKTKRQSPAPGPSTKRQRRNDGCAPQSSGSSAEATVEEIDLSAEKHTVQDVLQKQREEAVKAQAHPEEKATTFNTFNCVICMDTPTDLTATACGHLFCHTCLMEALIAGENRGNPGEQRRSQCPVCRKNINRAKGSDIIPLLLKKGLATQPKKTRPIGASTTTASKVTS</sequence>
<dbReference type="GO" id="GO:0061630">
    <property type="term" value="F:ubiquitin protein ligase activity"/>
    <property type="evidence" value="ECO:0007669"/>
    <property type="project" value="InterPro"/>
</dbReference>
<evidence type="ECO:0000256" key="1">
    <source>
        <dbReference type="ARBA" id="ARBA00022723"/>
    </source>
</evidence>
<dbReference type="AlphaFoldDB" id="A0A177CPH2"/>
<feature type="region of interest" description="Disordered" evidence="5">
    <location>
        <begin position="295"/>
        <end position="314"/>
    </location>
</feature>
<evidence type="ECO:0000256" key="5">
    <source>
        <dbReference type="SAM" id="MobiDB-lite"/>
    </source>
</evidence>
<dbReference type="GO" id="GO:0032183">
    <property type="term" value="F:SUMO binding"/>
    <property type="evidence" value="ECO:0007669"/>
    <property type="project" value="TreeGrafter"/>
</dbReference>
<evidence type="ECO:0000256" key="2">
    <source>
        <dbReference type="ARBA" id="ARBA00022771"/>
    </source>
</evidence>
<dbReference type="SMART" id="SM00184">
    <property type="entry name" value="RING"/>
    <property type="match status" value="1"/>
</dbReference>
<evidence type="ECO:0000313" key="7">
    <source>
        <dbReference type="EMBL" id="OAG09423.1"/>
    </source>
</evidence>
<feature type="compositionally biased region" description="Low complexity" evidence="5">
    <location>
        <begin position="116"/>
        <end position="131"/>
    </location>
</feature>
<dbReference type="Proteomes" id="UP000077069">
    <property type="component" value="Unassembled WGS sequence"/>
</dbReference>
<evidence type="ECO:0000256" key="3">
    <source>
        <dbReference type="ARBA" id="ARBA00022833"/>
    </source>
</evidence>
<proteinExistence type="predicted"/>
<dbReference type="Gene3D" id="3.30.40.10">
    <property type="entry name" value="Zinc/RING finger domain, C3HC4 (zinc finger)"/>
    <property type="match status" value="1"/>
</dbReference>
<feature type="region of interest" description="Disordered" evidence="5">
    <location>
        <begin position="1"/>
        <end position="29"/>
    </location>
</feature>